<dbReference type="GO" id="GO:0016887">
    <property type="term" value="F:ATP hydrolysis activity"/>
    <property type="evidence" value="ECO:0007669"/>
    <property type="project" value="InterPro"/>
</dbReference>
<keyword evidence="7" id="KW-1185">Reference proteome</keyword>
<accession>A0A4Y8WRE4</accession>
<dbReference type="EMBL" id="SPNC01000054">
    <property type="protein sequence ID" value="TFH95351.1"/>
    <property type="molecule type" value="Genomic_DNA"/>
</dbReference>
<evidence type="ECO:0000256" key="2">
    <source>
        <dbReference type="ARBA" id="ARBA00022741"/>
    </source>
</evidence>
<gene>
    <name evidence="6" type="ORF">E4P47_04715</name>
</gene>
<dbReference type="STRING" id="1122973.GCA_000379925_01811"/>
<dbReference type="SUPFAM" id="SSF52540">
    <property type="entry name" value="P-loop containing nucleoside triphosphate hydrolases"/>
    <property type="match status" value="1"/>
</dbReference>
<evidence type="ECO:0000313" key="6">
    <source>
        <dbReference type="EMBL" id="TFH95351.1"/>
    </source>
</evidence>
<dbReference type="Pfam" id="PF00005">
    <property type="entry name" value="ABC_tran"/>
    <property type="match status" value="1"/>
</dbReference>
<organism evidence="6 7">
    <name type="scientific">Porphyromonas levii</name>
    <dbReference type="NCBI Taxonomy" id="28114"/>
    <lineage>
        <taxon>Bacteria</taxon>
        <taxon>Pseudomonadati</taxon>
        <taxon>Bacteroidota</taxon>
        <taxon>Bacteroidia</taxon>
        <taxon>Bacteroidales</taxon>
        <taxon>Porphyromonadaceae</taxon>
        <taxon>Porphyromonas</taxon>
    </lineage>
</organism>
<dbReference type="Gene3D" id="3.40.50.300">
    <property type="entry name" value="P-loop containing nucleotide triphosphate hydrolases"/>
    <property type="match status" value="1"/>
</dbReference>
<dbReference type="Proteomes" id="UP000297225">
    <property type="component" value="Unassembled WGS sequence"/>
</dbReference>
<evidence type="ECO:0000256" key="3">
    <source>
        <dbReference type="ARBA" id="ARBA00022840"/>
    </source>
</evidence>
<keyword evidence="4" id="KW-1278">Translocase</keyword>
<sequence length="253" mass="27906">MKLLLNHISAGYDRPLVKDGNTMIEGGQLVALLGRNGAGKSTLIRHIAGLLPLLSGEVLVGEKAIHKMDERERAKLISVVSTRKSRVPQLSAAEVVGLGRSPYTNLMGKLSANDRAAVREALELVGISHLSDRYVDQISDGENQRVMIARALAQDTPVILLDEPTAFLDLPNRYDLALLLKRLTKERNKIIIFSTHDLDVAFQLCDRLMLIQNHELITLPTEEMKSSGLIEALFSSEQVQLDPHTGAVHLQQI</sequence>
<evidence type="ECO:0000256" key="1">
    <source>
        <dbReference type="ARBA" id="ARBA00022448"/>
    </source>
</evidence>
<protein>
    <submittedName>
        <fullName evidence="6">ABC transporter ATP-binding protein</fullName>
    </submittedName>
</protein>
<dbReference type="InterPro" id="IPR003439">
    <property type="entry name" value="ABC_transporter-like_ATP-bd"/>
</dbReference>
<comment type="function">
    <text evidence="5">Part of the ABC transporter complex HmuTUV involved in hemin import. Responsible for energy coupling to the transport system.</text>
</comment>
<dbReference type="RefSeq" id="WP_134849878.1">
    <property type="nucleotide sequence ID" value="NZ_CP197400.1"/>
</dbReference>
<evidence type="ECO:0000256" key="4">
    <source>
        <dbReference type="ARBA" id="ARBA00022967"/>
    </source>
</evidence>
<keyword evidence="2" id="KW-0547">Nucleotide-binding</keyword>
<dbReference type="CDD" id="cd03214">
    <property type="entry name" value="ABC_Iron-Siderophores_B12_Hemin"/>
    <property type="match status" value="1"/>
</dbReference>
<reference evidence="6 7" key="1">
    <citation type="submission" date="2019-03" db="EMBL/GenBank/DDBJ databases">
        <title>Porphyromonas levii Isolated from the Uterus of Dairy Cows.</title>
        <authorList>
            <person name="Francis A.M."/>
        </authorList>
    </citation>
    <scope>NUCLEOTIDE SEQUENCE [LARGE SCALE GENOMIC DNA]</scope>
    <source>
        <strain evidence="6 7">AF5678</strain>
    </source>
</reference>
<evidence type="ECO:0000313" key="7">
    <source>
        <dbReference type="Proteomes" id="UP000297225"/>
    </source>
</evidence>
<dbReference type="InterPro" id="IPR003593">
    <property type="entry name" value="AAA+_ATPase"/>
</dbReference>
<evidence type="ECO:0000256" key="5">
    <source>
        <dbReference type="ARBA" id="ARBA00037066"/>
    </source>
</evidence>
<dbReference type="InterPro" id="IPR027417">
    <property type="entry name" value="P-loop_NTPase"/>
</dbReference>
<dbReference type="SMART" id="SM00382">
    <property type="entry name" value="AAA"/>
    <property type="match status" value="1"/>
</dbReference>
<proteinExistence type="predicted"/>
<keyword evidence="3 6" id="KW-0067">ATP-binding</keyword>
<comment type="caution">
    <text evidence="6">The sequence shown here is derived from an EMBL/GenBank/DDBJ whole genome shotgun (WGS) entry which is preliminary data.</text>
</comment>
<dbReference type="OrthoDB" id="9787851at2"/>
<dbReference type="PROSITE" id="PS50893">
    <property type="entry name" value="ABC_TRANSPORTER_2"/>
    <property type="match status" value="1"/>
</dbReference>
<keyword evidence="1" id="KW-0813">Transport</keyword>
<dbReference type="GO" id="GO:0005524">
    <property type="term" value="F:ATP binding"/>
    <property type="evidence" value="ECO:0007669"/>
    <property type="project" value="UniProtKB-KW"/>
</dbReference>
<dbReference type="AlphaFoldDB" id="A0A4Y8WRE4"/>
<dbReference type="PANTHER" id="PTHR42794">
    <property type="entry name" value="HEMIN IMPORT ATP-BINDING PROTEIN HMUV"/>
    <property type="match status" value="1"/>
</dbReference>
<dbReference type="PANTHER" id="PTHR42794:SF1">
    <property type="entry name" value="HEMIN IMPORT ATP-BINDING PROTEIN HMUV"/>
    <property type="match status" value="1"/>
</dbReference>
<name>A0A4Y8WRE4_9PORP</name>